<dbReference type="Gene3D" id="3.90.1170.50">
    <property type="entry name" value="Aldehyde oxidase/xanthine dehydrogenase, a/b hammerhead"/>
    <property type="match status" value="1"/>
</dbReference>
<keyword evidence="1" id="KW-0732">Signal</keyword>
<dbReference type="PROSITE" id="PS51318">
    <property type="entry name" value="TAT"/>
    <property type="match status" value="1"/>
</dbReference>
<reference evidence="4" key="1">
    <citation type="submission" date="2023-08" db="EMBL/GenBank/DDBJ databases">
        <title>Rhodospirillaceae gen. nov., a novel taxon isolated from the Yangtze River Yuezi River estuary sludge.</title>
        <authorList>
            <person name="Ruan L."/>
        </authorList>
    </citation>
    <scope>NUCLEOTIDE SEQUENCE [LARGE SCALE GENOMIC DNA]</scope>
    <source>
        <strain evidence="4">R-7</strain>
    </source>
</reference>
<dbReference type="SUPFAM" id="SSF56003">
    <property type="entry name" value="Molybdenum cofactor-binding domain"/>
    <property type="match status" value="2"/>
</dbReference>
<keyword evidence="4" id="KW-1185">Reference proteome</keyword>
<dbReference type="InterPro" id="IPR006311">
    <property type="entry name" value="TAT_signal"/>
</dbReference>
<dbReference type="Gene3D" id="3.30.365.10">
    <property type="entry name" value="Aldehyde oxidase/xanthine dehydrogenase, molybdopterin binding domain"/>
    <property type="match status" value="4"/>
</dbReference>
<name>A0ABU0YR07_9PROT</name>
<dbReference type="Pfam" id="PF20256">
    <property type="entry name" value="MoCoBD_2"/>
    <property type="match status" value="2"/>
</dbReference>
<organism evidence="3 4">
    <name type="scientific">Dongia sedimenti</name>
    <dbReference type="NCBI Taxonomy" id="3064282"/>
    <lineage>
        <taxon>Bacteria</taxon>
        <taxon>Pseudomonadati</taxon>
        <taxon>Pseudomonadota</taxon>
        <taxon>Alphaproteobacteria</taxon>
        <taxon>Rhodospirillales</taxon>
        <taxon>Dongiaceae</taxon>
        <taxon>Dongia</taxon>
    </lineage>
</organism>
<dbReference type="RefSeq" id="WP_379956579.1">
    <property type="nucleotide sequence ID" value="NZ_JAUYVI010000004.1"/>
</dbReference>
<evidence type="ECO:0000256" key="1">
    <source>
        <dbReference type="SAM" id="SignalP"/>
    </source>
</evidence>
<feature type="signal peptide" evidence="1">
    <location>
        <begin position="1"/>
        <end position="30"/>
    </location>
</feature>
<dbReference type="InterPro" id="IPR052516">
    <property type="entry name" value="N-heterocyclic_Hydroxylase"/>
</dbReference>
<comment type="caution">
    <text evidence="3">The sequence shown here is derived from an EMBL/GenBank/DDBJ whole genome shotgun (WGS) entry which is preliminary data.</text>
</comment>
<gene>
    <name evidence="3" type="ORF">Q8A70_15255</name>
</gene>
<dbReference type="Proteomes" id="UP001230156">
    <property type="component" value="Unassembled WGS sequence"/>
</dbReference>
<accession>A0ABU0YR07</accession>
<evidence type="ECO:0000313" key="4">
    <source>
        <dbReference type="Proteomes" id="UP001230156"/>
    </source>
</evidence>
<dbReference type="InterPro" id="IPR012368">
    <property type="entry name" value="OxRdtase_Mopterin-bd_su_IorB"/>
</dbReference>
<feature type="domain" description="Aldehyde oxidase/xanthine dehydrogenase a/b hammerhead" evidence="2">
    <location>
        <begin position="201"/>
        <end position="279"/>
    </location>
</feature>
<dbReference type="PANTHER" id="PTHR47495">
    <property type="entry name" value="ALDEHYDE DEHYDROGENASE"/>
    <property type="match status" value="1"/>
</dbReference>
<dbReference type="InterPro" id="IPR008274">
    <property type="entry name" value="AldOxase/xan_DH_MoCoBD1"/>
</dbReference>
<evidence type="ECO:0000313" key="3">
    <source>
        <dbReference type="EMBL" id="MDQ7249043.1"/>
    </source>
</evidence>
<dbReference type="EMBL" id="JAUYVI010000004">
    <property type="protein sequence ID" value="MDQ7249043.1"/>
    <property type="molecule type" value="Genomic_DNA"/>
</dbReference>
<dbReference type="SMART" id="SM01008">
    <property type="entry name" value="Ald_Xan_dh_C"/>
    <property type="match status" value="1"/>
</dbReference>
<dbReference type="InterPro" id="IPR046867">
    <property type="entry name" value="AldOxase/xan_DH_MoCoBD2"/>
</dbReference>
<dbReference type="PIRSF" id="PIRSF036389">
    <property type="entry name" value="IOR_B"/>
    <property type="match status" value="1"/>
</dbReference>
<dbReference type="Pfam" id="PF02738">
    <property type="entry name" value="MoCoBD_1"/>
    <property type="match status" value="1"/>
</dbReference>
<dbReference type="InterPro" id="IPR000674">
    <property type="entry name" value="Ald_Oxase/Xan_DH_a/b"/>
</dbReference>
<dbReference type="InterPro" id="IPR037165">
    <property type="entry name" value="AldOxase/xan_DH_Mopterin-bd_sf"/>
</dbReference>
<protein>
    <submittedName>
        <fullName evidence="3">Molybdopterin-dependent oxidoreductase</fullName>
    </submittedName>
</protein>
<dbReference type="PANTHER" id="PTHR47495:SF2">
    <property type="entry name" value="ALDEHYDE DEHYDROGENASE"/>
    <property type="match status" value="1"/>
</dbReference>
<feature type="chain" id="PRO_5045566674" evidence="1">
    <location>
        <begin position="31"/>
        <end position="710"/>
    </location>
</feature>
<proteinExistence type="predicted"/>
<evidence type="ECO:0000259" key="2">
    <source>
        <dbReference type="SMART" id="SM01008"/>
    </source>
</evidence>
<sequence>MNAAFSRRTLLKAGAAGTLLLGFHLPMARAAIGTFEPNAFIRIAGDGTVTLVMPQVEMGQGTYTSISQILAEELDADWSLVTVAHAPPSDKLYGNPFFGIQVTGNSNSIRAFWDPLRKAGATARALLVQAAAQQWKVDAASCRAAKGEVFHDASGRKLGYGALAAAAGTQTPPENPPLKAVKDFTLVGQPLKRLDTAGKVNGTVKYGIDALPPGVKFASVTLSPVQGGKVVKVDDSKAKAMPGVRQVVVLDDVVAVVGDHTWVAKQGLAALEIEWDDGPNAKISSADVWNDLRAASQNKGAVAKEEGDADKALGDGERLDAAYEMPFLAHATMEPMNCVVHVTADGCEVWIGTQVMSRVQAEVAKALNLPAEKVIVHQHLLGGGFGRRLEPDMAVISARIAQQVATPLKVTWSREEDIRHDVYRPVYRDVISASLKDGKINGWTYRVTGSAVLARWFPPAYQKDIDIDGVDSAADIPYGIPNLRVEFVRKEPGVVTTGFWRGVGPNNNVFAIESFIDELAHKAGKDPVDFRVAHLDKTPRLKAAVQLAAQKSGWGEKLPARTARGISAQVAFGSFISTVVEAEVDSSGEVQLRRIVSAVDTGIPVNPDTIIAQLQGGLIFGLTAALFGEITIKNGRVEQSNFHDYRMLRINEVPPIEVHLIPSEEHPGGTGETGATAGPPALGNALYAATGIRLRRLPIDRDILAGKKPA</sequence>